<dbReference type="Pfam" id="PF02254">
    <property type="entry name" value="TrkA_N"/>
    <property type="match status" value="1"/>
</dbReference>
<keyword evidence="4" id="KW-0406">Ion transport</keyword>
<evidence type="ECO:0000256" key="1">
    <source>
        <dbReference type="ARBA" id="ARBA00004651"/>
    </source>
</evidence>
<feature type="transmembrane region" description="Helical" evidence="2">
    <location>
        <begin position="138"/>
        <end position="162"/>
    </location>
</feature>
<dbReference type="SUPFAM" id="SSF81324">
    <property type="entry name" value="Voltage-gated potassium channels"/>
    <property type="match status" value="1"/>
</dbReference>
<feature type="domain" description="RCK N-terminal" evidence="3">
    <location>
        <begin position="240"/>
        <end position="357"/>
    </location>
</feature>
<dbReference type="GO" id="GO:0006813">
    <property type="term" value="P:potassium ion transport"/>
    <property type="evidence" value="ECO:0007669"/>
    <property type="project" value="InterPro"/>
</dbReference>
<gene>
    <name evidence="4" type="ORF">DC083_06020</name>
</gene>
<dbReference type="InterPro" id="IPR013099">
    <property type="entry name" value="K_chnl_dom"/>
</dbReference>
<feature type="transmembrane region" description="Helical" evidence="2">
    <location>
        <begin position="174"/>
        <end position="193"/>
    </location>
</feature>
<keyword evidence="5" id="KW-1185">Reference proteome</keyword>
<comment type="caution">
    <text evidence="4">The sequence shown here is derived from an EMBL/GenBank/DDBJ whole genome shotgun (WGS) entry which is preliminary data.</text>
</comment>
<evidence type="ECO:0000256" key="2">
    <source>
        <dbReference type="SAM" id="Phobius"/>
    </source>
</evidence>
<keyword evidence="2" id="KW-0812">Transmembrane</keyword>
<proteinExistence type="predicted"/>
<dbReference type="Gene3D" id="3.40.50.720">
    <property type="entry name" value="NAD(P)-binding Rossmann-like Domain"/>
    <property type="match status" value="1"/>
</dbReference>
<dbReference type="Pfam" id="PF07885">
    <property type="entry name" value="Ion_trans_2"/>
    <property type="match status" value="1"/>
</dbReference>
<keyword evidence="4" id="KW-0813">Transport</keyword>
<dbReference type="Proteomes" id="UP000245020">
    <property type="component" value="Unassembled WGS sequence"/>
</dbReference>
<dbReference type="InterPro" id="IPR036291">
    <property type="entry name" value="NAD(P)-bd_dom_sf"/>
</dbReference>
<dbReference type="PANTHER" id="PTHR43833">
    <property type="entry name" value="POTASSIUM CHANNEL PROTEIN 2-RELATED-RELATED"/>
    <property type="match status" value="1"/>
</dbReference>
<comment type="subcellular location">
    <subcellularLocation>
        <location evidence="1">Cell membrane</location>
        <topology evidence="1">Multi-pass membrane protein</topology>
    </subcellularLocation>
</comment>
<keyword evidence="2" id="KW-1133">Transmembrane helix</keyword>
<keyword evidence="2" id="KW-0472">Membrane</keyword>
<name>A0A2U2ADD6_9GAMM</name>
<dbReference type="PANTHER" id="PTHR43833:SF11">
    <property type="entry name" value="VOLTAGE-GATED POTASSIUM CHANNEL KCH"/>
    <property type="match status" value="1"/>
</dbReference>
<organism evidence="4 5">
    <name type="scientific">Ignatzschineria ureiclastica</name>
    <dbReference type="NCBI Taxonomy" id="472582"/>
    <lineage>
        <taxon>Bacteria</taxon>
        <taxon>Pseudomonadati</taxon>
        <taxon>Pseudomonadota</taxon>
        <taxon>Gammaproteobacteria</taxon>
        <taxon>Cardiobacteriales</taxon>
        <taxon>Ignatzschineriaceae</taxon>
        <taxon>Ignatzschineria</taxon>
    </lineage>
</organism>
<feature type="transmembrane region" description="Helical" evidence="2">
    <location>
        <begin position="112"/>
        <end position="131"/>
    </location>
</feature>
<dbReference type="RefSeq" id="WP_109189337.1">
    <property type="nucleotide sequence ID" value="NZ_BMYA01000002.1"/>
</dbReference>
<feature type="transmembrane region" description="Helical" evidence="2">
    <location>
        <begin position="200"/>
        <end position="222"/>
    </location>
</feature>
<dbReference type="InterPro" id="IPR050721">
    <property type="entry name" value="Trk_Ktr_HKT_K-transport"/>
</dbReference>
<keyword evidence="4" id="KW-0407">Ion channel</keyword>
<dbReference type="InterPro" id="IPR003148">
    <property type="entry name" value="RCK_N"/>
</dbReference>
<reference evidence="5" key="1">
    <citation type="submission" date="2018-05" db="EMBL/GenBank/DDBJ databases">
        <title>Ignatzschineria dubaiensis sp. nov., isolated from necrotic foot tissues of dromedaries (Camelus dromedarius) and associated maggots in Dubai, United Arab Emirates.</title>
        <authorList>
            <person name="Tsang C.C."/>
            <person name="Tang J.Y.M."/>
            <person name="Fong J.Y.H."/>
            <person name="Kinne J."/>
            <person name="Lee H.H."/>
            <person name="Joseph M."/>
            <person name="Jose S."/>
            <person name="Schuster R.K."/>
            <person name="Tang Y."/>
            <person name="Sivakumar S."/>
            <person name="Chen J.H.K."/>
            <person name="Teng J.L.L."/>
            <person name="Lau S.K.P."/>
            <person name="Wernery U."/>
            <person name="Woo P.C.Y."/>
        </authorList>
    </citation>
    <scope>NUCLEOTIDE SEQUENCE [LARGE SCALE GENOMIC DNA]</scope>
    <source>
        <strain evidence="5">KCTC 22644</strain>
    </source>
</reference>
<dbReference type="GO" id="GO:0005886">
    <property type="term" value="C:plasma membrane"/>
    <property type="evidence" value="ECO:0007669"/>
    <property type="project" value="UniProtKB-SubCell"/>
</dbReference>
<dbReference type="SUPFAM" id="SSF51735">
    <property type="entry name" value="NAD(P)-binding Rossmann-fold domains"/>
    <property type="match status" value="1"/>
</dbReference>
<dbReference type="Gene3D" id="1.10.287.70">
    <property type="match status" value="1"/>
</dbReference>
<accession>A0A2U2ADD6</accession>
<evidence type="ECO:0000313" key="4">
    <source>
        <dbReference type="EMBL" id="PWD80675.1"/>
    </source>
</evidence>
<evidence type="ECO:0000313" key="5">
    <source>
        <dbReference type="Proteomes" id="UP000245020"/>
    </source>
</evidence>
<dbReference type="AlphaFoldDB" id="A0A2U2ADD6"/>
<dbReference type="GO" id="GO:0034220">
    <property type="term" value="P:monoatomic ion transmembrane transport"/>
    <property type="evidence" value="ECO:0007669"/>
    <property type="project" value="UniProtKB-KW"/>
</dbReference>
<dbReference type="PROSITE" id="PS51201">
    <property type="entry name" value="RCK_N"/>
    <property type="match status" value="1"/>
</dbReference>
<feature type="transmembrane region" description="Helical" evidence="2">
    <location>
        <begin position="89"/>
        <end position="106"/>
    </location>
</feature>
<evidence type="ECO:0000259" key="3">
    <source>
        <dbReference type="PROSITE" id="PS51201"/>
    </source>
</evidence>
<feature type="transmembrane region" description="Helical" evidence="2">
    <location>
        <begin position="65"/>
        <end position="82"/>
    </location>
</feature>
<feature type="transmembrane region" description="Helical" evidence="2">
    <location>
        <begin position="15"/>
        <end position="37"/>
    </location>
</feature>
<protein>
    <submittedName>
        <fullName evidence="4">Potassium channel protein</fullName>
    </submittedName>
</protein>
<dbReference type="OrthoDB" id="9799090at2"/>
<dbReference type="EMBL" id="QEWQ01000004">
    <property type="protein sequence ID" value="PWD80675.1"/>
    <property type="molecule type" value="Genomic_DNA"/>
</dbReference>
<sequence length="391" mass="43773">MKRDAIYKYIRSVELARALLAVLILMDGLWMVVPLLFKQNVRALEHHLDFAKWIQSFDALRLLDIPQFAIGILFIILAFPVYRGLRIGWLFSSFMLFIVVLMNLLLARENVMIGTFSLILLIYALVNWKLFHRHSISGAGFVAIVSLAALLGFSVFGTLYLGTHFQPHVTDISSAFYFALVCMTTVGFGDIVPISVEARLFTVSIVILGITMFTTSIVYVLGVFAKDTRAIVGKRLFRMKDHYVIVGASPLSLHTYYGLRKRDLNVMVLCREAEKDRYPAGINIVTAEQVNKESLNKVNLSSAKAVFVLGNSDAENILTVLAAKELVGANIKSILLVNDDQNYDNMKLLHPDLLISLSTLGSEVLLKMLFGESIDNQIMENLLFSNNILES</sequence>